<dbReference type="AlphaFoldDB" id="A0AAE9ZE07"/>
<evidence type="ECO:0000313" key="2">
    <source>
        <dbReference type="Proteomes" id="UP001214043"/>
    </source>
</evidence>
<accession>A0AAE9ZE07</accession>
<dbReference type="Proteomes" id="UP001214043">
    <property type="component" value="Chromosome"/>
</dbReference>
<keyword evidence="2" id="KW-1185">Reference proteome</keyword>
<dbReference type="KEGG" id="hfl:PUV54_01820"/>
<dbReference type="EMBL" id="CP118166">
    <property type="protein sequence ID" value="WDI31925.1"/>
    <property type="molecule type" value="Genomic_DNA"/>
</dbReference>
<organism evidence="1 2">
    <name type="scientific">Hyphococcus flavus</name>
    <dbReference type="NCBI Taxonomy" id="1866326"/>
    <lineage>
        <taxon>Bacteria</taxon>
        <taxon>Pseudomonadati</taxon>
        <taxon>Pseudomonadota</taxon>
        <taxon>Alphaproteobacteria</taxon>
        <taxon>Parvularculales</taxon>
        <taxon>Parvularculaceae</taxon>
        <taxon>Hyphococcus</taxon>
    </lineage>
</organism>
<protein>
    <submittedName>
        <fullName evidence="1">Uncharacterized protein</fullName>
    </submittedName>
</protein>
<name>A0AAE9ZE07_9PROT</name>
<evidence type="ECO:0000313" key="1">
    <source>
        <dbReference type="EMBL" id="WDI31925.1"/>
    </source>
</evidence>
<proteinExistence type="predicted"/>
<gene>
    <name evidence="1" type="ORF">PUV54_01820</name>
</gene>
<dbReference type="RefSeq" id="WP_274493809.1">
    <property type="nucleotide sequence ID" value="NZ_CP118166.1"/>
</dbReference>
<reference evidence="1" key="1">
    <citation type="submission" date="2023-02" db="EMBL/GenBank/DDBJ databases">
        <title>Genome sequence of Hyphococcus flavus.</title>
        <authorList>
            <person name="Rong J.-C."/>
            <person name="Zhao Q."/>
            <person name="Yi M."/>
            <person name="Wu J.-Y."/>
        </authorList>
    </citation>
    <scope>NUCLEOTIDE SEQUENCE</scope>
    <source>
        <strain evidence="1">MCCC 1K03223</strain>
    </source>
</reference>
<sequence>MHRAPCKRTVSRSGRIGELTAMLTIGAAIAVSAAADEMKSAWTQDDIAALFPAPLDSWSAGDVAIEERDTIVSGLESFALAPLAETATAGVSVRLKATRAYRSGDRAIAISIDTEDIETAAMVDAVDAVASAEDDGPDELVALGEELLAAGVTALSRDGYRGVSAETDSEAGRAFKIGSAGVVSLECAYPDCGADLDVMVERLDLFAIAEFAAFDHRR</sequence>